<comment type="similarity">
    <text evidence="1">Belongs to the metallo-dependent hydrolases superfamily.</text>
</comment>
<accession>A0ABT5YNB1</accession>
<evidence type="ECO:0000256" key="1">
    <source>
        <dbReference type="ARBA" id="ARBA00038310"/>
    </source>
</evidence>
<comment type="caution">
    <text evidence="3">The sequence shown here is derived from an EMBL/GenBank/DDBJ whole genome shotgun (WGS) entry which is preliminary data.</text>
</comment>
<dbReference type="Pfam" id="PF04909">
    <property type="entry name" value="Amidohydro_2"/>
    <property type="match status" value="1"/>
</dbReference>
<protein>
    <submittedName>
        <fullName evidence="3">Amidohydrolase family protein</fullName>
    </submittedName>
</protein>
<evidence type="ECO:0000259" key="2">
    <source>
        <dbReference type="Pfam" id="PF04909"/>
    </source>
</evidence>
<dbReference type="PANTHER" id="PTHR43569:SF1">
    <property type="entry name" value="BLL3371 PROTEIN"/>
    <property type="match status" value="1"/>
</dbReference>
<dbReference type="Gene3D" id="3.20.20.140">
    <property type="entry name" value="Metal-dependent hydrolases"/>
    <property type="match status" value="1"/>
</dbReference>
<dbReference type="RefSeq" id="WP_275822932.1">
    <property type="nucleotide sequence ID" value="NZ_JARHUD010000006.1"/>
</dbReference>
<reference evidence="3 4" key="1">
    <citation type="submission" date="2023-03" db="EMBL/GenBank/DDBJ databases">
        <title>Fodinicurvata sp. CAU 1616 isolated from sea sendiment.</title>
        <authorList>
            <person name="Kim W."/>
        </authorList>
    </citation>
    <scope>NUCLEOTIDE SEQUENCE [LARGE SCALE GENOMIC DNA]</scope>
    <source>
        <strain evidence="3 4">CAU 1616</strain>
    </source>
</reference>
<organism evidence="3 4">
    <name type="scientific">Aquibaculum arenosum</name>
    <dbReference type="NCBI Taxonomy" id="3032591"/>
    <lineage>
        <taxon>Bacteria</taxon>
        <taxon>Pseudomonadati</taxon>
        <taxon>Pseudomonadota</taxon>
        <taxon>Alphaproteobacteria</taxon>
        <taxon>Rhodospirillales</taxon>
        <taxon>Rhodovibrionaceae</taxon>
        <taxon>Aquibaculum</taxon>
    </lineage>
</organism>
<gene>
    <name evidence="3" type="ORF">P2G67_10810</name>
</gene>
<dbReference type="InterPro" id="IPR052350">
    <property type="entry name" value="Metallo-dep_Lactonases"/>
</dbReference>
<evidence type="ECO:0000313" key="4">
    <source>
        <dbReference type="Proteomes" id="UP001215503"/>
    </source>
</evidence>
<feature type="domain" description="Amidohydrolase-related" evidence="2">
    <location>
        <begin position="13"/>
        <end position="305"/>
    </location>
</feature>
<dbReference type="Proteomes" id="UP001215503">
    <property type="component" value="Unassembled WGS sequence"/>
</dbReference>
<dbReference type="EMBL" id="JARHUD010000006">
    <property type="protein sequence ID" value="MDF2096467.1"/>
    <property type="molecule type" value="Genomic_DNA"/>
</dbReference>
<dbReference type="InterPro" id="IPR032466">
    <property type="entry name" value="Metal_Hydrolase"/>
</dbReference>
<proteinExistence type="inferred from homology"/>
<keyword evidence="4" id="KW-1185">Reference proteome</keyword>
<sequence length="305" mass="33839">MSEAEAAAPLPIVDAHQHFWNLQENYHPWLCDPDLIPFRYGDYSAIRRNYLPADYRRDSRDFRIVKTVHIEAEHDPQDPLGETRWLEVLAEREGLPSACVAQAWLDRPDVEEVLAAQAARSLVCGIRHKPRSAASPDAARRGEAGSMDCPTWRAGYALLAQHGLSFDLQTPWWHLDAAADLARDFPVTQIIINHTALPADRSEAGLAAWRRALENVADLPNVAMKISGLGQAGLPWTVEANRPIIRDAIGILGVTRCLFASNFPVDSLVGSFSEIFAGFLAAVDDLSPVAKHALFHENAVRIYRL</sequence>
<dbReference type="PANTHER" id="PTHR43569">
    <property type="entry name" value="AMIDOHYDROLASE"/>
    <property type="match status" value="1"/>
</dbReference>
<name>A0ABT5YNB1_9PROT</name>
<dbReference type="SUPFAM" id="SSF51556">
    <property type="entry name" value="Metallo-dependent hydrolases"/>
    <property type="match status" value="1"/>
</dbReference>
<dbReference type="InterPro" id="IPR006680">
    <property type="entry name" value="Amidohydro-rel"/>
</dbReference>
<evidence type="ECO:0000313" key="3">
    <source>
        <dbReference type="EMBL" id="MDF2096467.1"/>
    </source>
</evidence>